<organism evidence="1 2">
    <name type="scientific">Arthrobacter pityocampae</name>
    <dbReference type="NCBI Taxonomy" id="547334"/>
    <lineage>
        <taxon>Bacteria</taxon>
        <taxon>Bacillati</taxon>
        <taxon>Actinomycetota</taxon>
        <taxon>Actinomycetes</taxon>
        <taxon>Micrococcales</taxon>
        <taxon>Micrococcaceae</taxon>
        <taxon>Arthrobacter</taxon>
    </lineage>
</organism>
<sequence length="139" mass="15103">MRWFARREVRSRPLLVPRAILDRTATSARGDDCSVRPYSRERLPSSPDSAYPFPTAGWLDGGGRFAVVLVGSSSCPAVPSSIEVPDPHTGRLGLDRQKSDVCSADMAPRTYVIGTPTDVDRTQDVTLEYGDSVVILPAL</sequence>
<reference evidence="1 2" key="1">
    <citation type="journal article" date="2014" name="Int. J. Syst. Evol. Microbiol.">
        <title>Arthrobacter pityocampae sp. nov., isolated from Thaumetopoea pityocampa (Lep., Thaumetopoeidae).</title>
        <authorList>
            <person name="Ince I.A."/>
            <person name="Demirbag Z."/>
            <person name="Kati H."/>
        </authorList>
    </citation>
    <scope>NUCLEOTIDE SEQUENCE [LARGE SCALE GENOMIC DNA]</scope>
    <source>
        <strain evidence="1 2">Tp2</strain>
    </source>
</reference>
<proteinExistence type="predicted"/>
<evidence type="ECO:0000313" key="1">
    <source>
        <dbReference type="EMBL" id="PPB50973.1"/>
    </source>
</evidence>
<name>A0A2S5J2F7_9MICC</name>
<dbReference type="RefSeq" id="WP_104120235.1">
    <property type="nucleotide sequence ID" value="NZ_PRKW01000001.1"/>
</dbReference>
<comment type="caution">
    <text evidence="1">The sequence shown here is derived from an EMBL/GenBank/DDBJ whole genome shotgun (WGS) entry which is preliminary data.</text>
</comment>
<protein>
    <submittedName>
        <fullName evidence="1">Uncharacterized protein</fullName>
    </submittedName>
</protein>
<dbReference type="EMBL" id="PRKW01000001">
    <property type="protein sequence ID" value="PPB50973.1"/>
    <property type="molecule type" value="Genomic_DNA"/>
</dbReference>
<evidence type="ECO:0000313" key="2">
    <source>
        <dbReference type="Proteomes" id="UP000239297"/>
    </source>
</evidence>
<dbReference type="OrthoDB" id="5188731at2"/>
<keyword evidence="2" id="KW-1185">Reference proteome</keyword>
<dbReference type="AlphaFoldDB" id="A0A2S5J2F7"/>
<gene>
    <name evidence="1" type="ORF">C4K88_03730</name>
</gene>
<accession>A0A2S5J2F7</accession>
<dbReference type="Proteomes" id="UP000239297">
    <property type="component" value="Unassembled WGS sequence"/>
</dbReference>